<dbReference type="Proteomes" id="UP001497497">
    <property type="component" value="Unassembled WGS sequence"/>
</dbReference>
<evidence type="ECO:0000313" key="3">
    <source>
        <dbReference type="EMBL" id="CAL1543222.1"/>
    </source>
</evidence>
<dbReference type="GO" id="GO:0047961">
    <property type="term" value="F:glycine N-acyltransferase activity"/>
    <property type="evidence" value="ECO:0007669"/>
    <property type="project" value="InterPro"/>
</dbReference>
<dbReference type="EC" id="2.3.1.-" evidence="1"/>
<keyword evidence="1" id="KW-0808">Transferase</keyword>
<dbReference type="InterPro" id="IPR013653">
    <property type="entry name" value="GCN5-like_dom"/>
</dbReference>
<evidence type="ECO:0000259" key="2">
    <source>
        <dbReference type="PROSITE" id="PS51186"/>
    </source>
</evidence>
<dbReference type="InterPro" id="IPR010313">
    <property type="entry name" value="Glycine_N-acyltransferase"/>
</dbReference>
<gene>
    <name evidence="3" type="ORF">GSLYS_00016756001</name>
</gene>
<dbReference type="SUPFAM" id="SSF55729">
    <property type="entry name" value="Acyl-CoA N-acyltransferases (Nat)"/>
    <property type="match status" value="1"/>
</dbReference>
<dbReference type="Gene3D" id="3.40.630.30">
    <property type="match status" value="1"/>
</dbReference>
<comment type="similarity">
    <text evidence="1">Belongs to the glycine N-acyltransferase family.</text>
</comment>
<dbReference type="Pfam" id="PF08445">
    <property type="entry name" value="FR47"/>
    <property type="match status" value="1"/>
</dbReference>
<evidence type="ECO:0000313" key="4">
    <source>
        <dbReference type="Proteomes" id="UP001497497"/>
    </source>
</evidence>
<dbReference type="PANTHER" id="PTHR15298">
    <property type="entry name" value="L-COA N-ACYLTRANSFERASE-RELATED"/>
    <property type="match status" value="1"/>
</dbReference>
<dbReference type="InterPro" id="IPR016181">
    <property type="entry name" value="Acyl_CoA_acyltransferase"/>
</dbReference>
<dbReference type="AlphaFoldDB" id="A0AAV2IES6"/>
<proteinExistence type="inferred from homology"/>
<dbReference type="PANTHER" id="PTHR15298:SF1">
    <property type="entry name" value="GLYCINE N-ACYLTRANSFERASE-LIKE PROTEIN"/>
    <property type="match status" value="1"/>
</dbReference>
<keyword evidence="4" id="KW-1185">Reference proteome</keyword>
<accession>A0AAV2IES6</accession>
<dbReference type="PROSITE" id="PS51186">
    <property type="entry name" value="GNAT"/>
    <property type="match status" value="1"/>
</dbReference>
<dbReference type="EMBL" id="CAXITT010000534">
    <property type="protein sequence ID" value="CAL1543222.1"/>
    <property type="molecule type" value="Genomic_DNA"/>
</dbReference>
<comment type="caution">
    <text evidence="3">The sequence shown here is derived from an EMBL/GenBank/DDBJ whole genome shotgun (WGS) entry which is preliminary data.</text>
</comment>
<name>A0AAV2IES6_LYMST</name>
<keyword evidence="1" id="KW-0012">Acyltransferase</keyword>
<evidence type="ECO:0000256" key="1">
    <source>
        <dbReference type="RuleBase" id="RU368002"/>
    </source>
</evidence>
<organism evidence="3 4">
    <name type="scientific">Lymnaea stagnalis</name>
    <name type="common">Great pond snail</name>
    <name type="synonym">Helix stagnalis</name>
    <dbReference type="NCBI Taxonomy" id="6523"/>
    <lineage>
        <taxon>Eukaryota</taxon>
        <taxon>Metazoa</taxon>
        <taxon>Spiralia</taxon>
        <taxon>Lophotrochozoa</taxon>
        <taxon>Mollusca</taxon>
        <taxon>Gastropoda</taxon>
        <taxon>Heterobranchia</taxon>
        <taxon>Euthyneura</taxon>
        <taxon>Panpulmonata</taxon>
        <taxon>Hygrophila</taxon>
        <taxon>Lymnaeoidea</taxon>
        <taxon>Lymnaeidae</taxon>
        <taxon>Lymnaea</taxon>
    </lineage>
</organism>
<protein>
    <recommendedName>
        <fullName evidence="1">Glycine N-acyltransferase-like protein</fullName>
        <ecNumber evidence="1">2.3.1.-</ecNumber>
    </recommendedName>
</protein>
<reference evidence="3 4" key="1">
    <citation type="submission" date="2024-04" db="EMBL/GenBank/DDBJ databases">
        <authorList>
            <consortium name="Genoscope - CEA"/>
            <person name="William W."/>
        </authorList>
    </citation>
    <scope>NUCLEOTIDE SEQUENCE [LARGE SCALE GENOMIC DNA]</scope>
</reference>
<sequence length="295" mass="33715">MDDADDFELKKVETSDLPMLHRWLANHLPDTWKLWSSVREAMSGRWPWGCFYVLCDRSDNIVAVGEGPPDETCPAYLYYTTPRNVCAFGVSPRHVKILLNWPGFTDWNKSVLFFVVPKTVGDIVEEHVKLKECSKLLLYRHQILLMVADPGDVELLPVPDGLTLKPLDPDLHKDLVDTSWRFRRNHSDEYIRVLIQRFPSLGLFDRDGKCLAFELSTEIGTLGHLYVIPEARGQGLSKVISSHLAHILFSENRPAAVTVMSTNEVSVKLHESLGFKVRCRLSTLINMLPHEFNYD</sequence>
<dbReference type="InterPro" id="IPR000182">
    <property type="entry name" value="GNAT_dom"/>
</dbReference>
<feature type="domain" description="N-acetyltransferase" evidence="2">
    <location>
        <begin position="162"/>
        <end position="295"/>
    </location>
</feature>
<dbReference type="GO" id="GO:0005739">
    <property type="term" value="C:mitochondrion"/>
    <property type="evidence" value="ECO:0007669"/>
    <property type="project" value="InterPro"/>
</dbReference>